<dbReference type="SUPFAM" id="SSF53613">
    <property type="entry name" value="Ribokinase-like"/>
    <property type="match status" value="1"/>
</dbReference>
<dbReference type="EMBL" id="JACHYB010000002">
    <property type="protein sequence ID" value="MBB3187764.1"/>
    <property type="molecule type" value="Genomic_DNA"/>
</dbReference>
<dbReference type="InterPro" id="IPR011611">
    <property type="entry name" value="PfkB_dom"/>
</dbReference>
<feature type="domain" description="Carbohydrate kinase PfkB" evidence="4">
    <location>
        <begin position="54"/>
        <end position="309"/>
    </location>
</feature>
<reference evidence="5 6" key="1">
    <citation type="submission" date="2020-08" db="EMBL/GenBank/DDBJ databases">
        <title>Genomic Encyclopedia of Type Strains, Phase IV (KMG-IV): sequencing the most valuable type-strain genomes for metagenomic binning, comparative biology and taxonomic classification.</title>
        <authorList>
            <person name="Goeker M."/>
        </authorList>
    </citation>
    <scope>NUCLEOTIDE SEQUENCE [LARGE SCALE GENOMIC DNA]</scope>
    <source>
        <strain evidence="5 6">DSM 27471</strain>
    </source>
</reference>
<dbReference type="CDD" id="cd01168">
    <property type="entry name" value="adenosine_kinase"/>
    <property type="match status" value="1"/>
</dbReference>
<organism evidence="5 6">
    <name type="scientific">Microbacter margulisiae</name>
    <dbReference type="NCBI Taxonomy" id="1350067"/>
    <lineage>
        <taxon>Bacteria</taxon>
        <taxon>Pseudomonadati</taxon>
        <taxon>Bacteroidota</taxon>
        <taxon>Bacteroidia</taxon>
        <taxon>Bacteroidales</taxon>
        <taxon>Porphyromonadaceae</taxon>
        <taxon>Microbacter</taxon>
    </lineage>
</organism>
<dbReference type="PANTHER" id="PTHR43320">
    <property type="entry name" value="SUGAR KINASE"/>
    <property type="match status" value="1"/>
</dbReference>
<keyword evidence="6" id="KW-1185">Reference proteome</keyword>
<dbReference type="AlphaFoldDB" id="A0A7W5DSH1"/>
<sequence length="328" mass="36191">MSNKILGMGNALVDVLTVLESDEMLHRLNLPKGSMQLIDNAMLKLLQKETSHYTAHYVAGGSASNTLSILARLGVITEFIGKIGKDEIGNFFRQETTNNGVVPSFFYSQQPSGRCTVLISADGERTMCTYLGASADMSAEDLRHEQFEGFRLFHIEGYLVQNYDLIRNAINYAKNHGVTVSLDLSSFNVVEEHLDFLQQIIAEKVDIVFANEDEVKALTGKELEPAVAELASMCSIAVVKIGARGSIIRHGDDQLHVPVYEAKRVDTTGAGDAYAAGFLYGWIHSLPLEMSGQIGSFLAANVIEEIGPKIVSDRWDTIHQWMKELTYV</sequence>
<dbReference type="GO" id="GO:0016301">
    <property type="term" value="F:kinase activity"/>
    <property type="evidence" value="ECO:0007669"/>
    <property type="project" value="UniProtKB-KW"/>
</dbReference>
<protein>
    <submittedName>
        <fullName evidence="5">Sugar/nucleoside kinase (Ribokinase family)</fullName>
    </submittedName>
</protein>
<dbReference type="Proteomes" id="UP000544222">
    <property type="component" value="Unassembled WGS sequence"/>
</dbReference>
<evidence type="ECO:0000313" key="6">
    <source>
        <dbReference type="Proteomes" id="UP000544222"/>
    </source>
</evidence>
<gene>
    <name evidence="5" type="ORF">FHX64_001962</name>
</gene>
<dbReference type="RefSeq" id="WP_183413597.1">
    <property type="nucleotide sequence ID" value="NZ_JACHYB010000002.1"/>
</dbReference>
<name>A0A7W5DSH1_9PORP</name>
<evidence type="ECO:0000259" key="4">
    <source>
        <dbReference type="Pfam" id="PF00294"/>
    </source>
</evidence>
<evidence type="ECO:0000256" key="3">
    <source>
        <dbReference type="ARBA" id="ARBA00022777"/>
    </source>
</evidence>
<keyword evidence="3 5" id="KW-0418">Kinase</keyword>
<evidence type="ECO:0000313" key="5">
    <source>
        <dbReference type="EMBL" id="MBB3187764.1"/>
    </source>
</evidence>
<keyword evidence="2" id="KW-0808">Transferase</keyword>
<evidence type="ECO:0000256" key="2">
    <source>
        <dbReference type="ARBA" id="ARBA00022679"/>
    </source>
</evidence>
<accession>A0A7W5DSH1</accession>
<comment type="similarity">
    <text evidence="1">Belongs to the carbohydrate kinase PfkB family.</text>
</comment>
<dbReference type="Gene3D" id="3.30.1110.10">
    <property type="match status" value="1"/>
</dbReference>
<proteinExistence type="inferred from homology"/>
<dbReference type="InterPro" id="IPR002173">
    <property type="entry name" value="Carboh/pur_kinase_PfkB_CS"/>
</dbReference>
<dbReference type="InterPro" id="IPR029056">
    <property type="entry name" value="Ribokinase-like"/>
</dbReference>
<dbReference type="Pfam" id="PF00294">
    <property type="entry name" value="PfkB"/>
    <property type="match status" value="1"/>
</dbReference>
<dbReference type="PROSITE" id="PS00584">
    <property type="entry name" value="PFKB_KINASES_2"/>
    <property type="match status" value="1"/>
</dbReference>
<dbReference type="Gene3D" id="3.40.1190.20">
    <property type="match status" value="1"/>
</dbReference>
<dbReference type="PANTHER" id="PTHR43320:SF3">
    <property type="entry name" value="CARBOHYDRATE KINASE PFKB DOMAIN-CONTAINING PROTEIN"/>
    <property type="match status" value="1"/>
</dbReference>
<comment type="caution">
    <text evidence="5">The sequence shown here is derived from an EMBL/GenBank/DDBJ whole genome shotgun (WGS) entry which is preliminary data.</text>
</comment>
<dbReference type="InterPro" id="IPR052700">
    <property type="entry name" value="Carb_kinase_PfkB-like"/>
</dbReference>
<evidence type="ECO:0000256" key="1">
    <source>
        <dbReference type="ARBA" id="ARBA00010688"/>
    </source>
</evidence>